<dbReference type="RefSeq" id="XP_018000395.1">
    <property type="nucleotide sequence ID" value="XM_018148135.1"/>
</dbReference>
<sequence length="453" mass="50015">MGSSSPSVDLDDPDAPLLRSRSYFYHIMAVKASLRQRFLGLLRCRADLSHPVKKKRVTYRLVIFLPLLALLTFALVILYYAVAFSILRVVQPPAPRNGLQDIMDHWKGPGSADLSNIDRYTFAAGVKPIPCHSHNDYSQRVPLFQGLSVGCTSTEADVYLPAVQSHTTDLLIAHKRGATTSSRTLRSLYLDPLLAILTAVNVGSADSAKHGVYSSTQSNQTLRLLIDVKETRSIRIASTFYLLQQQLQPLRQAGYLTTYNTSTSTLVMRPLTIIMTGSAELSHITNHTLNPFHDVFLDAPLHDLYPSGAESPYNISNSCMASTSLATRVGKPNMLTGKLSKSQLAKIDEQVAGARKLGLGARYWGTPTWPVGVRSGIWWEMLTRVDPTSWLGDAGDVDTEATEDGGSTGWVNVDDLEVFRRWDWDTGAGRRGTSTLLDWCWFLGRIIGDGVCR</sequence>
<dbReference type="PANTHER" id="PTHR31571">
    <property type="entry name" value="ALTERED INHERITANCE OF MITOCHONDRIA PROTEIN 6"/>
    <property type="match status" value="1"/>
</dbReference>
<keyword evidence="1" id="KW-1133">Transmembrane helix</keyword>
<evidence type="ECO:0000313" key="3">
    <source>
        <dbReference type="Proteomes" id="UP000038010"/>
    </source>
</evidence>
<dbReference type="OrthoDB" id="4153866at2759"/>
<protein>
    <submittedName>
        <fullName evidence="2">Altered inheritance of mitochondria protein 6</fullName>
    </submittedName>
</protein>
<keyword evidence="1" id="KW-0472">Membrane</keyword>
<evidence type="ECO:0000256" key="1">
    <source>
        <dbReference type="SAM" id="Phobius"/>
    </source>
</evidence>
<dbReference type="EMBL" id="LFJN01000012">
    <property type="protein sequence ID" value="KPI40432.1"/>
    <property type="molecule type" value="Genomic_DNA"/>
</dbReference>
<dbReference type="PANTHER" id="PTHR31571:SF1">
    <property type="entry name" value="ALTERED INHERITANCE OF MITOCHONDRIA PROTEIN 6"/>
    <property type="match status" value="1"/>
</dbReference>
<keyword evidence="3" id="KW-1185">Reference proteome</keyword>
<evidence type="ECO:0000313" key="2">
    <source>
        <dbReference type="EMBL" id="KPI40432.1"/>
    </source>
</evidence>
<dbReference type="VEuPathDB" id="FungiDB:AB675_7744"/>
<accession>A0A0N1HUB2</accession>
<organism evidence="2 3">
    <name type="scientific">Cyphellophora attinorum</name>
    <dbReference type="NCBI Taxonomy" id="1664694"/>
    <lineage>
        <taxon>Eukaryota</taxon>
        <taxon>Fungi</taxon>
        <taxon>Dikarya</taxon>
        <taxon>Ascomycota</taxon>
        <taxon>Pezizomycotina</taxon>
        <taxon>Eurotiomycetes</taxon>
        <taxon>Chaetothyriomycetidae</taxon>
        <taxon>Chaetothyriales</taxon>
        <taxon>Cyphellophoraceae</taxon>
        <taxon>Cyphellophora</taxon>
    </lineage>
</organism>
<dbReference type="InterPro" id="IPR051236">
    <property type="entry name" value="HAT_RTT109-like"/>
</dbReference>
<gene>
    <name evidence="2" type="ORF">AB675_7744</name>
</gene>
<proteinExistence type="predicted"/>
<keyword evidence="1" id="KW-0812">Transmembrane</keyword>
<reference evidence="2 3" key="1">
    <citation type="submission" date="2015-06" db="EMBL/GenBank/DDBJ databases">
        <title>Draft genome of the ant-associated black yeast Phialophora attae CBS 131958.</title>
        <authorList>
            <person name="Moreno L.F."/>
            <person name="Stielow B.J."/>
            <person name="de Hoog S."/>
            <person name="Vicente V.A."/>
            <person name="Weiss V.A."/>
            <person name="de Vries M."/>
            <person name="Cruz L.M."/>
            <person name="Souza E.M."/>
        </authorList>
    </citation>
    <scope>NUCLEOTIDE SEQUENCE [LARGE SCALE GENOMIC DNA]</scope>
    <source>
        <strain evidence="2 3">CBS 131958</strain>
    </source>
</reference>
<dbReference type="GeneID" id="28740015"/>
<feature type="transmembrane region" description="Helical" evidence="1">
    <location>
        <begin position="61"/>
        <end position="82"/>
    </location>
</feature>
<dbReference type="AlphaFoldDB" id="A0A0N1HUB2"/>
<comment type="caution">
    <text evidence="2">The sequence shown here is derived from an EMBL/GenBank/DDBJ whole genome shotgun (WGS) entry which is preliminary data.</text>
</comment>
<dbReference type="Proteomes" id="UP000038010">
    <property type="component" value="Unassembled WGS sequence"/>
</dbReference>
<name>A0A0N1HUB2_9EURO</name>